<evidence type="ECO:0000313" key="5">
    <source>
        <dbReference type="Proteomes" id="UP000297014"/>
    </source>
</evidence>
<keyword evidence="4" id="KW-1185">Reference proteome</keyword>
<dbReference type="STRING" id="1218173.BALCAV_0218565"/>
<organism evidence="2 4">
    <name type="scientific">Alkalihalobacillus alcalophilus ATCC 27647 = CGMCC 1.3604</name>
    <dbReference type="NCBI Taxonomy" id="1218173"/>
    <lineage>
        <taxon>Bacteria</taxon>
        <taxon>Bacillati</taxon>
        <taxon>Bacillota</taxon>
        <taxon>Bacilli</taxon>
        <taxon>Bacillales</taxon>
        <taxon>Bacillaceae</taxon>
        <taxon>Alkalihalobacillus</taxon>
    </lineage>
</organism>
<evidence type="ECO:0000256" key="1">
    <source>
        <dbReference type="SAM" id="Coils"/>
    </source>
</evidence>
<evidence type="ECO:0000313" key="2">
    <source>
        <dbReference type="EMBL" id="KGA96055.1"/>
    </source>
</evidence>
<evidence type="ECO:0000313" key="3">
    <source>
        <dbReference type="EMBL" id="THG92287.1"/>
    </source>
</evidence>
<proteinExistence type="predicted"/>
<sequence length="193" mass="22469">MKKLPFLCLLAFVLVGCVDTTQTNNGSIDIQQQLSDLKEENNELRAENRELEEQLNAKEIEYQIATDALHQQVNNREEQIDELQEQLSLLDPTVPHSEILETLLNLSLDVFTAYNNQNESFIEMIASEEANYLPISSFYHFTLETLEFRTINLIFEDEIDVIFAEVDDKSNIEYLLTFKLIEDEWKLANFDIN</sequence>
<dbReference type="EMBL" id="JALP01000006">
    <property type="protein sequence ID" value="THG92287.1"/>
    <property type="molecule type" value="Genomic_DNA"/>
</dbReference>
<dbReference type="Proteomes" id="UP000002754">
    <property type="component" value="Unassembled WGS sequence"/>
</dbReference>
<keyword evidence="1" id="KW-0175">Coiled coil</keyword>
<dbReference type="Proteomes" id="UP000297014">
    <property type="component" value="Unassembled WGS sequence"/>
</dbReference>
<dbReference type="RefSeq" id="WP_003324228.1">
    <property type="nucleotide sequence ID" value="NZ_ALPT02000083.1"/>
</dbReference>
<evidence type="ECO:0000313" key="4">
    <source>
        <dbReference type="Proteomes" id="UP000002754"/>
    </source>
</evidence>
<protein>
    <submittedName>
        <fullName evidence="2">Uncharacterized protein</fullName>
    </submittedName>
</protein>
<name>A0A094XB74_ALKAL</name>
<dbReference type="PROSITE" id="PS51257">
    <property type="entry name" value="PROKAR_LIPOPROTEIN"/>
    <property type="match status" value="1"/>
</dbReference>
<reference evidence="3 5" key="2">
    <citation type="submission" date="2014-01" db="EMBL/GenBank/DDBJ databases">
        <title>Draft genome sequencing of Bacillus alcalophilus CGMCC 1.3604.</title>
        <authorList>
            <person name="Yang J."/>
            <person name="Diao L."/>
            <person name="Yang S."/>
        </authorList>
    </citation>
    <scope>NUCLEOTIDE SEQUENCE [LARGE SCALE GENOMIC DNA]</scope>
    <source>
        <strain evidence="3 5">CGMCC 1.3604</strain>
    </source>
</reference>
<comment type="caution">
    <text evidence="2">The sequence shown here is derived from an EMBL/GenBank/DDBJ whole genome shotgun (WGS) entry which is preliminary data.</text>
</comment>
<feature type="coiled-coil region" evidence="1">
    <location>
        <begin position="27"/>
        <end position="86"/>
    </location>
</feature>
<reference evidence="2 4" key="1">
    <citation type="journal article" date="2014" name="Genome Announc.">
        <title>Draft Genome Sequence of Bacillus alcalophilus AV1934, a Classic Alkaliphile Isolated from Human Feces in 1934.</title>
        <authorList>
            <person name="Attie O."/>
            <person name="Jayaprakash A."/>
            <person name="Shah H."/>
            <person name="Paulsen I.T."/>
            <person name="Morino M."/>
            <person name="Takahashi Y."/>
            <person name="Narumi I."/>
            <person name="Sachidanandam R."/>
            <person name="Satoh K."/>
            <person name="Ito M."/>
            <person name="Krulwich T.A."/>
        </authorList>
    </citation>
    <scope>NUCLEOTIDE SEQUENCE [LARGE SCALE GENOMIC DNA]</scope>
    <source>
        <strain evidence="2 4">AV1934</strain>
    </source>
</reference>
<accession>A0A094XB74</accession>
<gene>
    <name evidence="3" type="ORF">AJ85_12120</name>
    <name evidence="2" type="ORF">BALCAV_0218565</name>
</gene>
<dbReference type="EMBL" id="ALPT02000083">
    <property type="protein sequence ID" value="KGA96055.1"/>
    <property type="molecule type" value="Genomic_DNA"/>
</dbReference>
<dbReference type="AlphaFoldDB" id="A0A094XB74"/>